<accession>A0ACB9VUD2</accession>
<protein>
    <submittedName>
        <fullName evidence="1">Uncharacterized protein</fullName>
    </submittedName>
</protein>
<sequence length="76" mass="9229">MKHYVWQLSHVSFLLLSFSNNWEYDPPMYTVNWDCSKHVYVIGENFYVFLSFPFEIQLLFLILFITVYCVHTLKVL</sequence>
<organism evidence="1 2">
    <name type="scientific">Chaenocephalus aceratus</name>
    <name type="common">Blackfin icefish</name>
    <name type="synonym">Chaenichthys aceratus</name>
    <dbReference type="NCBI Taxonomy" id="36190"/>
    <lineage>
        <taxon>Eukaryota</taxon>
        <taxon>Metazoa</taxon>
        <taxon>Chordata</taxon>
        <taxon>Craniata</taxon>
        <taxon>Vertebrata</taxon>
        <taxon>Euteleostomi</taxon>
        <taxon>Actinopterygii</taxon>
        <taxon>Neopterygii</taxon>
        <taxon>Teleostei</taxon>
        <taxon>Neoteleostei</taxon>
        <taxon>Acanthomorphata</taxon>
        <taxon>Eupercaria</taxon>
        <taxon>Perciformes</taxon>
        <taxon>Notothenioidei</taxon>
        <taxon>Channichthyidae</taxon>
        <taxon>Chaenocephalus</taxon>
    </lineage>
</organism>
<evidence type="ECO:0000313" key="1">
    <source>
        <dbReference type="EMBL" id="KAI4803424.1"/>
    </source>
</evidence>
<dbReference type="Proteomes" id="UP001057452">
    <property type="component" value="Chromosome 23"/>
</dbReference>
<name>A0ACB9VUD2_CHAAC</name>
<evidence type="ECO:0000313" key="2">
    <source>
        <dbReference type="Proteomes" id="UP001057452"/>
    </source>
</evidence>
<keyword evidence="2" id="KW-1185">Reference proteome</keyword>
<dbReference type="EMBL" id="CM043807">
    <property type="protein sequence ID" value="KAI4803424.1"/>
    <property type="molecule type" value="Genomic_DNA"/>
</dbReference>
<proteinExistence type="predicted"/>
<gene>
    <name evidence="1" type="ORF">KUCAC02_006973</name>
</gene>
<comment type="caution">
    <text evidence="1">The sequence shown here is derived from an EMBL/GenBank/DDBJ whole genome shotgun (WGS) entry which is preliminary data.</text>
</comment>
<reference evidence="1" key="1">
    <citation type="submission" date="2022-05" db="EMBL/GenBank/DDBJ databases">
        <title>Chromosome-level genome of Chaenocephalus aceratus.</title>
        <authorList>
            <person name="Park H."/>
        </authorList>
    </citation>
    <scope>NUCLEOTIDE SEQUENCE</scope>
    <source>
        <strain evidence="1">KU_202001</strain>
    </source>
</reference>